<comment type="caution">
    <text evidence="2">The sequence shown here is derived from an EMBL/GenBank/DDBJ whole genome shotgun (WGS) entry which is preliminary data.</text>
</comment>
<evidence type="ECO:0000313" key="3">
    <source>
        <dbReference type="Proteomes" id="UP000606274"/>
    </source>
</evidence>
<reference evidence="2" key="1">
    <citation type="submission" date="2020-08" db="EMBL/GenBank/DDBJ databases">
        <title>Chromosome-level assembly of Southern catfish (Silurus meridionalis) provides insights into visual adaptation to the nocturnal and benthic lifestyles.</title>
        <authorList>
            <person name="Zhang Y."/>
            <person name="Wang D."/>
            <person name="Peng Z."/>
        </authorList>
    </citation>
    <scope>NUCLEOTIDE SEQUENCE</scope>
    <source>
        <strain evidence="2">SWU-2019-XX</strain>
        <tissue evidence="2">Muscle</tissue>
    </source>
</reference>
<dbReference type="Pfam" id="PF00169">
    <property type="entry name" value="PH"/>
    <property type="match status" value="1"/>
</dbReference>
<dbReference type="PROSITE" id="PS50003">
    <property type="entry name" value="PH_DOMAIN"/>
    <property type="match status" value="1"/>
</dbReference>
<feature type="domain" description="PH" evidence="1">
    <location>
        <begin position="8"/>
        <end position="108"/>
    </location>
</feature>
<gene>
    <name evidence="2" type="ORF">HF521_011424</name>
</gene>
<dbReference type="InterPro" id="IPR001849">
    <property type="entry name" value="PH_domain"/>
</dbReference>
<name>A0A8T0AK34_SILME</name>
<protein>
    <recommendedName>
        <fullName evidence="1">PH domain-containing protein</fullName>
    </recommendedName>
</protein>
<evidence type="ECO:0000313" key="2">
    <source>
        <dbReference type="EMBL" id="KAF7691127.1"/>
    </source>
</evidence>
<dbReference type="InterPro" id="IPR011993">
    <property type="entry name" value="PH-like_dom_sf"/>
</dbReference>
<dbReference type="AlphaFoldDB" id="A0A8T0AK34"/>
<dbReference type="Proteomes" id="UP000606274">
    <property type="component" value="Unassembled WGS sequence"/>
</dbReference>
<proteinExistence type="predicted"/>
<accession>A0A8T0AK34</accession>
<dbReference type="CDD" id="cd00821">
    <property type="entry name" value="PH"/>
    <property type="match status" value="1"/>
</dbReference>
<sequence length="286" mass="32590">MFAGEVCMPLCQGFLKKRKDKIRLRWATYWFKLHNATLFFYNRKHGNITDLRGKYYLSEVESVRELTHTKKKHYTFEIALKNGKRKVLAAETADLRQHWMCQILQAMNHNVCNTTEPNSNWEPGLDHECRSWSSSCSDLQSPHDSRLPPNIQSVAVTPISPIYVDLSMPYNSQFPEADVKQQDDVIEPENDYDVLPVCKPLEYEEVIYDTPPSNRRASEREHDTAESIYDIPKFAFKKSINVGSAEASCAKELPEITGLLQDMVTCLGGNSADWARATAPGAICQP</sequence>
<dbReference type="SUPFAM" id="SSF50729">
    <property type="entry name" value="PH domain-like"/>
    <property type="match status" value="1"/>
</dbReference>
<dbReference type="Gene3D" id="2.30.29.30">
    <property type="entry name" value="Pleckstrin-homology domain (PH domain)/Phosphotyrosine-binding domain (PTB)"/>
    <property type="match status" value="1"/>
</dbReference>
<dbReference type="OrthoDB" id="9942268at2759"/>
<keyword evidence="3" id="KW-1185">Reference proteome</keyword>
<dbReference type="EMBL" id="JABFDY010000022">
    <property type="protein sequence ID" value="KAF7691127.1"/>
    <property type="molecule type" value="Genomic_DNA"/>
</dbReference>
<organism evidence="2 3">
    <name type="scientific">Silurus meridionalis</name>
    <name type="common">Southern catfish</name>
    <name type="synonym">Silurus soldatovi meridionalis</name>
    <dbReference type="NCBI Taxonomy" id="175797"/>
    <lineage>
        <taxon>Eukaryota</taxon>
        <taxon>Metazoa</taxon>
        <taxon>Chordata</taxon>
        <taxon>Craniata</taxon>
        <taxon>Vertebrata</taxon>
        <taxon>Euteleostomi</taxon>
        <taxon>Actinopterygii</taxon>
        <taxon>Neopterygii</taxon>
        <taxon>Teleostei</taxon>
        <taxon>Ostariophysi</taxon>
        <taxon>Siluriformes</taxon>
        <taxon>Siluridae</taxon>
        <taxon>Silurus</taxon>
    </lineage>
</organism>
<evidence type="ECO:0000259" key="1">
    <source>
        <dbReference type="PROSITE" id="PS50003"/>
    </source>
</evidence>
<dbReference type="SMART" id="SM00233">
    <property type="entry name" value="PH"/>
    <property type="match status" value="1"/>
</dbReference>